<name>A0A2N7W4T2_9BURK</name>
<dbReference type="AlphaFoldDB" id="A0A2N7W4T2"/>
<protein>
    <submittedName>
        <fullName evidence="2">Uncharacterized protein</fullName>
    </submittedName>
</protein>
<organism evidence="2 3">
    <name type="scientific">Trinickia soli</name>
    <dbReference type="NCBI Taxonomy" id="380675"/>
    <lineage>
        <taxon>Bacteria</taxon>
        <taxon>Pseudomonadati</taxon>
        <taxon>Pseudomonadota</taxon>
        <taxon>Betaproteobacteria</taxon>
        <taxon>Burkholderiales</taxon>
        <taxon>Burkholderiaceae</taxon>
        <taxon>Trinickia</taxon>
    </lineage>
</organism>
<gene>
    <name evidence="2" type="ORF">C0Z19_14075</name>
</gene>
<dbReference type="RefSeq" id="WP_102610442.1">
    <property type="nucleotide sequence ID" value="NZ_CADIKD010000007.1"/>
</dbReference>
<proteinExistence type="predicted"/>
<evidence type="ECO:0000313" key="3">
    <source>
        <dbReference type="Proteomes" id="UP000235347"/>
    </source>
</evidence>
<dbReference type="EMBL" id="PNYB01000010">
    <property type="protein sequence ID" value="PMS24390.1"/>
    <property type="molecule type" value="Genomic_DNA"/>
</dbReference>
<feature type="compositionally biased region" description="Basic and acidic residues" evidence="1">
    <location>
        <begin position="53"/>
        <end position="70"/>
    </location>
</feature>
<feature type="region of interest" description="Disordered" evidence="1">
    <location>
        <begin position="1"/>
        <end position="87"/>
    </location>
</feature>
<reference evidence="2 3" key="1">
    <citation type="submission" date="2018-01" db="EMBL/GenBank/DDBJ databases">
        <title>Whole genome analyses suggest that Burkholderia sensu lato contains two further novel genera in the rhizoxinica-symbiotica group Mycetohabitans gen. nov., and Trinickia gen. nov.: implications for the evolution of diazotrophy and nodulation in the Burkholderiaceae.</title>
        <authorList>
            <person name="Estrada-de los Santos P."/>
            <person name="Palmer M."/>
            <person name="Chavez-Ramirez B."/>
            <person name="Beukes C."/>
            <person name="Steenkamp E.T."/>
            <person name="Hirsch A.M."/>
            <person name="Manyaka P."/>
            <person name="Maluk M."/>
            <person name="Lafos M."/>
            <person name="Crook M."/>
            <person name="Gross E."/>
            <person name="Simon M.F."/>
            <person name="Bueno dos Reis Junior F."/>
            <person name="Poole P.S."/>
            <person name="Venter S.N."/>
            <person name="James E.K."/>
        </authorList>
    </citation>
    <scope>NUCLEOTIDE SEQUENCE [LARGE SCALE GENOMIC DNA]</scope>
    <source>
        <strain evidence="2 3">GP25-8</strain>
    </source>
</reference>
<dbReference type="Proteomes" id="UP000235347">
    <property type="component" value="Unassembled WGS sequence"/>
</dbReference>
<keyword evidence="3" id="KW-1185">Reference proteome</keyword>
<accession>A0A2N7W4T2</accession>
<comment type="caution">
    <text evidence="2">The sequence shown here is derived from an EMBL/GenBank/DDBJ whole genome shotgun (WGS) entry which is preliminary data.</text>
</comment>
<evidence type="ECO:0000256" key="1">
    <source>
        <dbReference type="SAM" id="MobiDB-lite"/>
    </source>
</evidence>
<sequence length="87" mass="9686">MAAVTPPTITPTSLASFEKPTQFNPGQDPSKLFGKDFDKHLGNMQGKHKPEPKHKAEPKKTESKDHSHDSAKHHKHQPQHTHQPAGQ</sequence>
<feature type="compositionally biased region" description="Polar residues" evidence="1">
    <location>
        <begin position="10"/>
        <end position="27"/>
    </location>
</feature>
<evidence type="ECO:0000313" key="2">
    <source>
        <dbReference type="EMBL" id="PMS24390.1"/>
    </source>
</evidence>